<evidence type="ECO:0000256" key="2">
    <source>
        <dbReference type="SAM" id="SignalP"/>
    </source>
</evidence>
<proteinExistence type="predicted"/>
<feature type="signal peptide" evidence="2">
    <location>
        <begin position="1"/>
        <end position="25"/>
    </location>
</feature>
<feature type="region of interest" description="Disordered" evidence="1">
    <location>
        <begin position="82"/>
        <end position="109"/>
    </location>
</feature>
<dbReference type="AlphaFoldDB" id="A0A1H0HLF9"/>
<evidence type="ECO:0000313" key="4">
    <source>
        <dbReference type="Proteomes" id="UP000198778"/>
    </source>
</evidence>
<gene>
    <name evidence="3" type="ORF">SAMN04488053_108139</name>
</gene>
<dbReference type="Proteomes" id="UP000198778">
    <property type="component" value="Unassembled WGS sequence"/>
</dbReference>
<dbReference type="OrthoDB" id="6168952at2"/>
<organism evidence="3 4">
    <name type="scientific">Alkalicoccus daliensis</name>
    <dbReference type="NCBI Taxonomy" id="745820"/>
    <lineage>
        <taxon>Bacteria</taxon>
        <taxon>Bacillati</taxon>
        <taxon>Bacillota</taxon>
        <taxon>Bacilli</taxon>
        <taxon>Bacillales</taxon>
        <taxon>Bacillaceae</taxon>
        <taxon>Alkalicoccus</taxon>
    </lineage>
</organism>
<dbReference type="PROSITE" id="PS51257">
    <property type="entry name" value="PROKAR_LIPOPROTEIN"/>
    <property type="match status" value="1"/>
</dbReference>
<evidence type="ECO:0000313" key="3">
    <source>
        <dbReference type="EMBL" id="SDO19661.1"/>
    </source>
</evidence>
<keyword evidence="4" id="KW-1185">Reference proteome</keyword>
<keyword evidence="2" id="KW-0732">Signal</keyword>
<feature type="chain" id="PRO_5011592408" evidence="2">
    <location>
        <begin position="26"/>
        <end position="267"/>
    </location>
</feature>
<sequence>MEQKITSSVLFILLLSLLTACNGNAASDEGETNQNTDIEAAEEETQASEEEAALEEEIEELEAEMSELETLLERQEEKVNTLENQLEVSQERSDTLKDQLEESRETASAAAEELRELESLSDRNYSLRGDGFYTQVWMNNHPPEEMEGWEPGTTEWQPSNWEIENSFTAGTSQYSAPERLIFDWLSAEGLLERKDSFDELAIRTKFISDSEAEILVLEWGLRDDATAGNDYLFHMKKENEAWGIAELEERYHCRRGISEENDEELCK</sequence>
<feature type="compositionally biased region" description="Basic and acidic residues" evidence="1">
    <location>
        <begin position="89"/>
        <end position="105"/>
    </location>
</feature>
<feature type="region of interest" description="Disordered" evidence="1">
    <location>
        <begin position="26"/>
        <end position="57"/>
    </location>
</feature>
<evidence type="ECO:0000256" key="1">
    <source>
        <dbReference type="SAM" id="MobiDB-lite"/>
    </source>
</evidence>
<protein>
    <submittedName>
        <fullName evidence="3">Uncharacterized protein</fullName>
    </submittedName>
</protein>
<dbReference type="RefSeq" id="WP_090843359.1">
    <property type="nucleotide sequence ID" value="NZ_FNIL01000008.1"/>
</dbReference>
<reference evidence="4" key="1">
    <citation type="submission" date="2016-10" db="EMBL/GenBank/DDBJ databases">
        <authorList>
            <person name="Varghese N."/>
            <person name="Submissions S."/>
        </authorList>
    </citation>
    <scope>NUCLEOTIDE SEQUENCE [LARGE SCALE GENOMIC DNA]</scope>
    <source>
        <strain evidence="4">CGMCC 1.10369</strain>
    </source>
</reference>
<accession>A0A1H0HLF9</accession>
<feature type="compositionally biased region" description="Acidic residues" evidence="1">
    <location>
        <begin position="39"/>
        <end position="57"/>
    </location>
</feature>
<name>A0A1H0HLF9_9BACI</name>
<dbReference type="EMBL" id="FNIL01000008">
    <property type="protein sequence ID" value="SDO19661.1"/>
    <property type="molecule type" value="Genomic_DNA"/>
</dbReference>